<keyword evidence="1" id="KW-1133">Transmembrane helix</keyword>
<protein>
    <recommendedName>
        <fullName evidence="4">Major facilitator superfamily (MFS) profile domain-containing protein</fullName>
    </recommendedName>
</protein>
<dbReference type="RefSeq" id="WP_121658709.1">
    <property type="nucleotide sequence ID" value="NZ_BMEK01000001.1"/>
</dbReference>
<feature type="transmembrane region" description="Helical" evidence="1">
    <location>
        <begin position="82"/>
        <end position="110"/>
    </location>
</feature>
<organism evidence="2 3">
    <name type="scientific">Mycetocola zhadangensis</name>
    <dbReference type="NCBI Taxonomy" id="1164595"/>
    <lineage>
        <taxon>Bacteria</taxon>
        <taxon>Bacillati</taxon>
        <taxon>Actinomycetota</taxon>
        <taxon>Actinomycetes</taxon>
        <taxon>Micrococcales</taxon>
        <taxon>Microbacteriaceae</taxon>
        <taxon>Mycetocola</taxon>
    </lineage>
</organism>
<evidence type="ECO:0000313" key="3">
    <source>
        <dbReference type="Proteomes" id="UP000282460"/>
    </source>
</evidence>
<keyword evidence="3" id="KW-1185">Reference proteome</keyword>
<feature type="transmembrane region" description="Helical" evidence="1">
    <location>
        <begin position="52"/>
        <end position="75"/>
    </location>
</feature>
<keyword evidence="1" id="KW-0472">Membrane</keyword>
<evidence type="ECO:0000313" key="2">
    <source>
        <dbReference type="EMBL" id="RLQ86348.1"/>
    </source>
</evidence>
<comment type="caution">
    <text evidence="2">The sequence shown here is derived from an EMBL/GenBank/DDBJ whole genome shotgun (WGS) entry which is preliminary data.</text>
</comment>
<accession>A0A3L7J6L2</accession>
<evidence type="ECO:0008006" key="4">
    <source>
        <dbReference type="Google" id="ProtNLM"/>
    </source>
</evidence>
<dbReference type="EMBL" id="RCWJ01000001">
    <property type="protein sequence ID" value="RLQ86348.1"/>
    <property type="molecule type" value="Genomic_DNA"/>
</dbReference>
<gene>
    <name evidence="2" type="ORF">D9V28_05880</name>
</gene>
<sequence>MERESRESSEAAAPSRTLRLIFAWVVGVVGVLATLLSIAPSLFVAFSYLSAFAGAVLAVVLVELSVPIFLALSIANAGGRWWLWLLLAGVAVLLVVLVGPAFGALGVFWLRF</sequence>
<dbReference type="AlphaFoldDB" id="A0A3L7J6L2"/>
<feature type="transmembrane region" description="Helical" evidence="1">
    <location>
        <begin position="21"/>
        <end position="46"/>
    </location>
</feature>
<reference evidence="2 3" key="1">
    <citation type="submission" date="2018-10" db="EMBL/GenBank/DDBJ databases">
        <authorList>
            <person name="Li J."/>
        </authorList>
    </citation>
    <scope>NUCLEOTIDE SEQUENCE [LARGE SCALE GENOMIC DNA]</scope>
    <source>
        <strain evidence="2 3">ZD1-4</strain>
    </source>
</reference>
<keyword evidence="1" id="KW-0812">Transmembrane</keyword>
<evidence type="ECO:0000256" key="1">
    <source>
        <dbReference type="SAM" id="Phobius"/>
    </source>
</evidence>
<proteinExistence type="predicted"/>
<dbReference type="Proteomes" id="UP000282460">
    <property type="component" value="Unassembled WGS sequence"/>
</dbReference>
<name>A0A3L7J6L2_9MICO</name>